<dbReference type="AlphaFoldDB" id="A0A542BM29"/>
<feature type="domain" description="SnoaL-like" evidence="1">
    <location>
        <begin position="13"/>
        <end position="112"/>
    </location>
</feature>
<evidence type="ECO:0000313" key="2">
    <source>
        <dbReference type="EMBL" id="TVZ67838.1"/>
    </source>
</evidence>
<dbReference type="InterPro" id="IPR037401">
    <property type="entry name" value="SnoaL-like"/>
</dbReference>
<reference evidence="2" key="1">
    <citation type="submission" date="2019-06" db="EMBL/GenBank/DDBJ databases">
        <authorList>
            <person name="Deangelis K."/>
            <person name="Huntemann M."/>
            <person name="Clum A."/>
            <person name="Pillay M."/>
            <person name="Palaniappan K."/>
            <person name="Varghese N."/>
            <person name="Mikhailova N."/>
            <person name="Stamatis D."/>
            <person name="Reddy T."/>
            <person name="Daum C."/>
            <person name="Shapiro N."/>
            <person name="Ivanova N."/>
            <person name="Kyrpides N."/>
            <person name="Woyke T."/>
        </authorList>
    </citation>
    <scope>NUCLEOTIDE SEQUENCE [LARGE SCALE GENOMIC DNA]</scope>
    <source>
        <strain evidence="2">128R</strain>
    </source>
</reference>
<sequence length="144" mass="16864">MSSPEALLSRFSQLYASLDNAALSALPEVYHRDIRFIDPVGEHQGLISLQDYFRQLLTNLDYCRFTLTTPQQDEQQAVVCWQMTYAHPRLQRGQELTLEGISQLRFADRRIIYQRDYYDLGAMLYEHLPLVGQVVRGIKRRLRS</sequence>
<protein>
    <submittedName>
        <fullName evidence="2">SnoaL-like protein</fullName>
    </submittedName>
</protein>
<dbReference type="Pfam" id="PF12680">
    <property type="entry name" value="SnoaL_2"/>
    <property type="match status" value="1"/>
</dbReference>
<dbReference type="EMBL" id="VISQ01000001">
    <property type="protein sequence ID" value="TVZ67838.1"/>
    <property type="molecule type" value="Genomic_DNA"/>
</dbReference>
<gene>
    <name evidence="2" type="ORF">FHU10_0237</name>
</gene>
<comment type="caution">
    <text evidence="2">The sequence shown here is derived from an EMBL/GenBank/DDBJ whole genome shotgun (WGS) entry which is preliminary data.</text>
</comment>
<dbReference type="OrthoDB" id="1115105at2"/>
<name>A0A542BM29_SERFO</name>
<dbReference type="Gene3D" id="3.10.450.50">
    <property type="match status" value="1"/>
</dbReference>
<reference evidence="2" key="2">
    <citation type="submission" date="2019-08" db="EMBL/GenBank/DDBJ databases">
        <title>Investigation of anaerobic lignin degradation for improved lignocellulosic biofuels.</title>
        <authorList>
            <person name="Deangelis K.PhD."/>
        </authorList>
    </citation>
    <scope>NUCLEOTIDE SEQUENCE [LARGE SCALE GENOMIC DNA]</scope>
    <source>
        <strain evidence="2">128R</strain>
    </source>
</reference>
<dbReference type="SUPFAM" id="SSF54427">
    <property type="entry name" value="NTF2-like"/>
    <property type="match status" value="1"/>
</dbReference>
<evidence type="ECO:0000259" key="1">
    <source>
        <dbReference type="Pfam" id="PF12680"/>
    </source>
</evidence>
<dbReference type="InterPro" id="IPR032710">
    <property type="entry name" value="NTF2-like_dom_sf"/>
</dbReference>
<proteinExistence type="predicted"/>
<accession>A0A542BM29</accession>
<organism evidence="2">
    <name type="scientific">Serratia fonticola</name>
    <dbReference type="NCBI Taxonomy" id="47917"/>
    <lineage>
        <taxon>Bacteria</taxon>
        <taxon>Pseudomonadati</taxon>
        <taxon>Pseudomonadota</taxon>
        <taxon>Gammaproteobacteria</taxon>
        <taxon>Enterobacterales</taxon>
        <taxon>Yersiniaceae</taxon>
        <taxon>Serratia</taxon>
    </lineage>
</organism>